<reference evidence="2" key="1">
    <citation type="submission" date="2020-10" db="EMBL/GenBank/DDBJ databases">
        <authorList>
            <person name="Gilroy R."/>
        </authorList>
    </citation>
    <scope>NUCLEOTIDE SEQUENCE</scope>
    <source>
        <strain evidence="2">ChiW25-3613</strain>
    </source>
</reference>
<protein>
    <submittedName>
        <fullName evidence="2">Helix-turn-helix transcriptional regulator</fullName>
    </submittedName>
</protein>
<dbReference type="EMBL" id="DVHB01000102">
    <property type="protein sequence ID" value="HIR39903.1"/>
    <property type="molecule type" value="Genomic_DNA"/>
</dbReference>
<dbReference type="Pfam" id="PF13443">
    <property type="entry name" value="HTH_26"/>
    <property type="match status" value="1"/>
</dbReference>
<dbReference type="Proteomes" id="UP000824179">
    <property type="component" value="Unassembled WGS sequence"/>
</dbReference>
<accession>A0A9D1DBL2</accession>
<dbReference type="PROSITE" id="PS50943">
    <property type="entry name" value="HTH_CROC1"/>
    <property type="match status" value="1"/>
</dbReference>
<dbReference type="GO" id="GO:0003677">
    <property type="term" value="F:DNA binding"/>
    <property type="evidence" value="ECO:0007669"/>
    <property type="project" value="InterPro"/>
</dbReference>
<comment type="caution">
    <text evidence="2">The sequence shown here is derived from an EMBL/GenBank/DDBJ whole genome shotgun (WGS) entry which is preliminary data.</text>
</comment>
<evidence type="ECO:0000313" key="3">
    <source>
        <dbReference type="Proteomes" id="UP000824179"/>
    </source>
</evidence>
<gene>
    <name evidence="2" type="ORF">IAB90_05930</name>
</gene>
<name>A0A9D1DBL2_9FIRM</name>
<evidence type="ECO:0000313" key="2">
    <source>
        <dbReference type="EMBL" id="HIR39903.1"/>
    </source>
</evidence>
<dbReference type="InterPro" id="IPR010982">
    <property type="entry name" value="Lambda_DNA-bd_dom_sf"/>
</dbReference>
<dbReference type="CDD" id="cd00093">
    <property type="entry name" value="HTH_XRE"/>
    <property type="match status" value="1"/>
</dbReference>
<proteinExistence type="predicted"/>
<reference evidence="2" key="2">
    <citation type="journal article" date="2021" name="PeerJ">
        <title>Extensive microbial diversity within the chicken gut microbiome revealed by metagenomics and culture.</title>
        <authorList>
            <person name="Gilroy R."/>
            <person name="Ravi A."/>
            <person name="Getino M."/>
            <person name="Pursley I."/>
            <person name="Horton D.L."/>
            <person name="Alikhan N.F."/>
            <person name="Baker D."/>
            <person name="Gharbi K."/>
            <person name="Hall N."/>
            <person name="Watson M."/>
            <person name="Adriaenssens E.M."/>
            <person name="Foster-Nyarko E."/>
            <person name="Jarju S."/>
            <person name="Secka A."/>
            <person name="Antonio M."/>
            <person name="Oren A."/>
            <person name="Chaudhuri R.R."/>
            <person name="La Ragione R."/>
            <person name="Hildebrand F."/>
            <person name="Pallen M.J."/>
        </authorList>
    </citation>
    <scope>NUCLEOTIDE SEQUENCE</scope>
    <source>
        <strain evidence="2">ChiW25-3613</strain>
    </source>
</reference>
<feature type="domain" description="HTH cro/C1-type" evidence="1">
    <location>
        <begin position="11"/>
        <end position="66"/>
    </location>
</feature>
<organism evidence="2 3">
    <name type="scientific">Candidatus Coproplasma stercoripullorum</name>
    <dbReference type="NCBI Taxonomy" id="2840751"/>
    <lineage>
        <taxon>Bacteria</taxon>
        <taxon>Bacillati</taxon>
        <taxon>Bacillota</taxon>
        <taxon>Clostridia</taxon>
        <taxon>Eubacteriales</taxon>
        <taxon>Candidatus Coproplasma</taxon>
    </lineage>
</organism>
<dbReference type="AlphaFoldDB" id="A0A9D1DBL2"/>
<sequence length="79" mass="8773">MKLIEALSARIKELCDQYHLTPHGLAIKSGVASSTIDNIIKMRCSSAQLKFIYAICDGLGISLEEFFSSPYFSKENLTD</sequence>
<dbReference type="SUPFAM" id="SSF47413">
    <property type="entry name" value="lambda repressor-like DNA-binding domains"/>
    <property type="match status" value="1"/>
</dbReference>
<dbReference type="InterPro" id="IPR001387">
    <property type="entry name" value="Cro/C1-type_HTH"/>
</dbReference>
<dbReference type="Gene3D" id="1.10.260.40">
    <property type="entry name" value="lambda repressor-like DNA-binding domains"/>
    <property type="match status" value="1"/>
</dbReference>
<evidence type="ECO:0000259" key="1">
    <source>
        <dbReference type="PROSITE" id="PS50943"/>
    </source>
</evidence>
<dbReference type="SMART" id="SM00530">
    <property type="entry name" value="HTH_XRE"/>
    <property type="match status" value="1"/>
</dbReference>